<feature type="chain" id="PRO_5001757470" description="DUF3530 family protein" evidence="2">
    <location>
        <begin position="25"/>
        <end position="344"/>
    </location>
</feature>
<dbReference type="InterPro" id="IPR022529">
    <property type="entry name" value="DUF3530"/>
</dbReference>
<sequence length="344" mass="37639">MSYLPLPTALLLILLSSLTGQALAADETGDSPASAASGSLYNVERSEAGNTPLDEQLGEQLRSDTSVLTMEVGDQRFHALRQEADTAATAGWVLLLPDPGMGPAWPQQVEALLFNLAQHGWLTLALEPPRISAPSIPERTLPVMKSFSAASAAAPSDSETPETSTEEQSPEPSFGERFNERVALALEQLPNEEDKPRIFLAFGRSAGWSASFIAEHPELGASLIILDAIPDTQTDAPTLEEQWGKLTSTRVLDLYHTPLPGYPQAASDAQVRKAQSQRAKMEYYRQSRIAPPFSGWQKEMPWLSQTIRGLIKSQIVKPMEEQRRKERYAVPDSPKQVKPGMPAN</sequence>
<dbReference type="STRING" id="1232683.ADIMK_2810"/>
<dbReference type="RefSeq" id="WP_036189321.1">
    <property type="nucleotide sequence ID" value="NZ_JMQN01000040.1"/>
</dbReference>
<keyword evidence="2" id="KW-0732">Signal</keyword>
<comment type="caution">
    <text evidence="3">The sequence shown here is derived from an EMBL/GenBank/DDBJ whole genome shotgun (WGS) entry which is preliminary data.</text>
</comment>
<proteinExistence type="predicted"/>
<evidence type="ECO:0000256" key="2">
    <source>
        <dbReference type="SAM" id="SignalP"/>
    </source>
</evidence>
<reference evidence="3 4" key="1">
    <citation type="submission" date="2014-04" db="EMBL/GenBank/DDBJ databases">
        <title>Marinobacterium kochiensis sp. nov., isolated from sediment sample collected from Kochi backwaters in Kerala, India.</title>
        <authorList>
            <person name="Singh A."/>
            <person name="Pinnaka A.K."/>
        </authorList>
    </citation>
    <scope>NUCLEOTIDE SEQUENCE [LARGE SCALE GENOMIC DNA]</scope>
    <source>
        <strain evidence="3 4">AK27</strain>
    </source>
</reference>
<dbReference type="Pfam" id="PF12048">
    <property type="entry name" value="DUF3530"/>
    <property type="match status" value="1"/>
</dbReference>
<feature type="compositionally biased region" description="Basic and acidic residues" evidence="1">
    <location>
        <begin position="318"/>
        <end position="329"/>
    </location>
</feature>
<protein>
    <recommendedName>
        <fullName evidence="5">DUF3530 family protein</fullName>
    </recommendedName>
</protein>
<dbReference type="AlphaFoldDB" id="A0A081FXN1"/>
<gene>
    <name evidence="3" type="ORF">ADIMK_2810</name>
</gene>
<evidence type="ECO:0000313" key="4">
    <source>
        <dbReference type="Proteomes" id="UP000028252"/>
    </source>
</evidence>
<dbReference type="Proteomes" id="UP000028252">
    <property type="component" value="Unassembled WGS sequence"/>
</dbReference>
<feature type="compositionally biased region" description="Low complexity" evidence="1">
    <location>
        <begin position="148"/>
        <end position="163"/>
    </location>
</feature>
<organism evidence="3 4">
    <name type="scientific">Marinobacterium lacunae</name>
    <dbReference type="NCBI Taxonomy" id="1232683"/>
    <lineage>
        <taxon>Bacteria</taxon>
        <taxon>Pseudomonadati</taxon>
        <taxon>Pseudomonadota</taxon>
        <taxon>Gammaproteobacteria</taxon>
        <taxon>Oceanospirillales</taxon>
        <taxon>Oceanospirillaceae</taxon>
        <taxon>Marinobacterium</taxon>
    </lineage>
</organism>
<feature type="signal peptide" evidence="2">
    <location>
        <begin position="1"/>
        <end position="24"/>
    </location>
</feature>
<evidence type="ECO:0008006" key="5">
    <source>
        <dbReference type="Google" id="ProtNLM"/>
    </source>
</evidence>
<keyword evidence="4" id="KW-1185">Reference proteome</keyword>
<dbReference type="EMBL" id="JMQN01000040">
    <property type="protein sequence ID" value="KEA63286.1"/>
    <property type="molecule type" value="Genomic_DNA"/>
</dbReference>
<dbReference type="PATRIC" id="fig|1232683.4.peg.2765"/>
<evidence type="ECO:0000256" key="1">
    <source>
        <dbReference type="SAM" id="MobiDB-lite"/>
    </source>
</evidence>
<feature type="region of interest" description="Disordered" evidence="1">
    <location>
        <begin position="318"/>
        <end position="344"/>
    </location>
</feature>
<accession>A0A081FXN1</accession>
<name>A0A081FXN1_9GAMM</name>
<dbReference type="eggNOG" id="ENOG5032CEQ">
    <property type="taxonomic scope" value="Bacteria"/>
</dbReference>
<feature type="region of interest" description="Disordered" evidence="1">
    <location>
        <begin position="148"/>
        <end position="176"/>
    </location>
</feature>
<evidence type="ECO:0000313" key="3">
    <source>
        <dbReference type="EMBL" id="KEA63286.1"/>
    </source>
</evidence>